<sequence>MNKLSALALGAALALSAPLAISAQNLDVDVDAGVGVEAGEDTGIGVDASVDATADTGEHRYSDLMTALQGSANADLEAIGADANIEIVVISDLEATEEFDTTAFADVRSAFETEISALQTNVGANGEITAALEAEGYGAEDVVAIWVEGENHVTVFVDA</sequence>
<feature type="chain" id="PRO_5037125803" evidence="1">
    <location>
        <begin position="23"/>
        <end position="159"/>
    </location>
</feature>
<dbReference type="Proteomes" id="UP000596977">
    <property type="component" value="Unassembled WGS sequence"/>
</dbReference>
<accession>A0A916R816</accession>
<name>A0A916R816_9HYPH</name>
<dbReference type="OrthoDB" id="7950921at2"/>
<dbReference type="EMBL" id="BMKB01000001">
    <property type="protein sequence ID" value="GGA41404.1"/>
    <property type="molecule type" value="Genomic_DNA"/>
</dbReference>
<evidence type="ECO:0000313" key="3">
    <source>
        <dbReference type="Proteomes" id="UP000596977"/>
    </source>
</evidence>
<keyword evidence="1" id="KW-0732">Signal</keyword>
<feature type="signal peptide" evidence="1">
    <location>
        <begin position="1"/>
        <end position="22"/>
    </location>
</feature>
<keyword evidence="3" id="KW-1185">Reference proteome</keyword>
<evidence type="ECO:0000313" key="2">
    <source>
        <dbReference type="EMBL" id="GGA41404.1"/>
    </source>
</evidence>
<dbReference type="AlphaFoldDB" id="A0A916R816"/>
<gene>
    <name evidence="2" type="ORF">GCM10011499_08800</name>
</gene>
<proteinExistence type="predicted"/>
<reference evidence="2 3" key="1">
    <citation type="journal article" date="2014" name="Int. J. Syst. Evol. Microbiol.">
        <title>Complete genome sequence of Corynebacterium casei LMG S-19264T (=DSM 44701T), isolated from a smear-ripened cheese.</title>
        <authorList>
            <consortium name="US DOE Joint Genome Institute (JGI-PGF)"/>
            <person name="Walter F."/>
            <person name="Albersmeier A."/>
            <person name="Kalinowski J."/>
            <person name="Ruckert C."/>
        </authorList>
    </citation>
    <scope>NUCLEOTIDE SEQUENCE [LARGE SCALE GENOMIC DNA]</scope>
    <source>
        <strain evidence="2 3">CGMCC 1.15896</strain>
    </source>
</reference>
<comment type="caution">
    <text evidence="2">The sequence shown here is derived from an EMBL/GenBank/DDBJ whole genome shotgun (WGS) entry which is preliminary data.</text>
</comment>
<protein>
    <submittedName>
        <fullName evidence="2">Uncharacterized protein</fullName>
    </submittedName>
</protein>
<organism evidence="2 3">
    <name type="scientific">Pelagibacterium lentulum</name>
    <dbReference type="NCBI Taxonomy" id="2029865"/>
    <lineage>
        <taxon>Bacteria</taxon>
        <taxon>Pseudomonadati</taxon>
        <taxon>Pseudomonadota</taxon>
        <taxon>Alphaproteobacteria</taxon>
        <taxon>Hyphomicrobiales</taxon>
        <taxon>Devosiaceae</taxon>
        <taxon>Pelagibacterium</taxon>
    </lineage>
</organism>
<evidence type="ECO:0000256" key="1">
    <source>
        <dbReference type="SAM" id="SignalP"/>
    </source>
</evidence>
<dbReference type="RefSeq" id="WP_127073117.1">
    <property type="nucleotide sequence ID" value="NZ_BMKB01000001.1"/>
</dbReference>